<feature type="transmembrane region" description="Helical" evidence="1">
    <location>
        <begin position="80"/>
        <end position="98"/>
    </location>
</feature>
<reference evidence="3" key="1">
    <citation type="journal article" date="2019" name="Int. J. Syst. Evol. Microbiol.">
        <title>The Global Catalogue of Microorganisms (GCM) 10K type strain sequencing project: providing services to taxonomists for standard genome sequencing and annotation.</title>
        <authorList>
            <consortium name="The Broad Institute Genomics Platform"/>
            <consortium name="The Broad Institute Genome Sequencing Center for Infectious Disease"/>
            <person name="Wu L."/>
            <person name="Ma J."/>
        </authorList>
    </citation>
    <scope>NUCLEOTIDE SEQUENCE [LARGE SCALE GENOMIC DNA]</scope>
    <source>
        <strain evidence="3">JCM 18054</strain>
    </source>
</reference>
<feature type="transmembrane region" description="Helical" evidence="1">
    <location>
        <begin position="174"/>
        <end position="194"/>
    </location>
</feature>
<keyword evidence="3" id="KW-1185">Reference proteome</keyword>
<evidence type="ECO:0000256" key="1">
    <source>
        <dbReference type="SAM" id="Phobius"/>
    </source>
</evidence>
<accession>A0ABP8VHP2</accession>
<gene>
    <name evidence="2" type="ORF">GCM10023214_64150</name>
</gene>
<keyword evidence="1" id="KW-0472">Membrane</keyword>
<comment type="caution">
    <text evidence="2">The sequence shown here is derived from an EMBL/GenBank/DDBJ whole genome shotgun (WGS) entry which is preliminary data.</text>
</comment>
<name>A0ABP8VHP2_9PSEU</name>
<sequence>MTTRAHAEFAVIAAVGAVLVVGYLDFALVRLVDPITDPVSDYVFHNGLLFVLAVALLMAGGIATLAGASRAGVVPPRSAIILFRLWIAGLALVAVFPANPTVDVSTTSGSIHRLGGAVFLTCLPFASWLLSRTLAADPLWTITAERLRWCALVTFVTGGLFGLAQFLPWLPLGLLERIALAAQVLLVVVLALEIRRVAR</sequence>
<feature type="transmembrane region" description="Helical" evidence="1">
    <location>
        <begin position="149"/>
        <end position="168"/>
    </location>
</feature>
<protein>
    <recommendedName>
        <fullName evidence="4">DUF998 domain-containing protein</fullName>
    </recommendedName>
</protein>
<evidence type="ECO:0000313" key="3">
    <source>
        <dbReference type="Proteomes" id="UP001500192"/>
    </source>
</evidence>
<dbReference type="RefSeq" id="WP_346055929.1">
    <property type="nucleotide sequence ID" value="NZ_BAABIB010000127.1"/>
</dbReference>
<dbReference type="Proteomes" id="UP001500192">
    <property type="component" value="Unassembled WGS sequence"/>
</dbReference>
<dbReference type="InterPro" id="IPR009339">
    <property type="entry name" value="DUF998"/>
</dbReference>
<keyword evidence="1" id="KW-0812">Transmembrane</keyword>
<evidence type="ECO:0008006" key="4">
    <source>
        <dbReference type="Google" id="ProtNLM"/>
    </source>
</evidence>
<proteinExistence type="predicted"/>
<dbReference type="EMBL" id="BAABIB010000127">
    <property type="protein sequence ID" value="GAA4662767.1"/>
    <property type="molecule type" value="Genomic_DNA"/>
</dbReference>
<organism evidence="2 3">
    <name type="scientific">Amycolatopsis dongchuanensis</name>
    <dbReference type="NCBI Taxonomy" id="1070866"/>
    <lineage>
        <taxon>Bacteria</taxon>
        <taxon>Bacillati</taxon>
        <taxon>Actinomycetota</taxon>
        <taxon>Actinomycetes</taxon>
        <taxon>Pseudonocardiales</taxon>
        <taxon>Pseudonocardiaceae</taxon>
        <taxon>Amycolatopsis</taxon>
    </lineage>
</organism>
<evidence type="ECO:0000313" key="2">
    <source>
        <dbReference type="EMBL" id="GAA4662767.1"/>
    </source>
</evidence>
<keyword evidence="1" id="KW-1133">Transmembrane helix</keyword>
<dbReference type="Pfam" id="PF06197">
    <property type="entry name" value="DUF998"/>
    <property type="match status" value="1"/>
</dbReference>
<feature type="transmembrane region" description="Helical" evidence="1">
    <location>
        <begin position="48"/>
        <end position="68"/>
    </location>
</feature>
<feature type="transmembrane region" description="Helical" evidence="1">
    <location>
        <begin position="7"/>
        <end position="28"/>
    </location>
</feature>
<feature type="transmembrane region" description="Helical" evidence="1">
    <location>
        <begin position="110"/>
        <end position="129"/>
    </location>
</feature>